<feature type="transmembrane region" description="Helical" evidence="6">
    <location>
        <begin position="747"/>
        <end position="768"/>
    </location>
</feature>
<dbReference type="PANTHER" id="PTHR30572:SF18">
    <property type="entry name" value="ABC-TYPE MACROLIDE FAMILY EXPORT SYSTEM PERMEASE COMPONENT 2"/>
    <property type="match status" value="1"/>
</dbReference>
<evidence type="ECO:0000259" key="7">
    <source>
        <dbReference type="Pfam" id="PF02687"/>
    </source>
</evidence>
<feature type="transmembrane region" description="Helical" evidence="6">
    <location>
        <begin position="423"/>
        <end position="443"/>
    </location>
</feature>
<reference evidence="9 10" key="1">
    <citation type="submission" date="2015-04" db="EMBL/GenBank/DDBJ databases">
        <title>Whole genome shotgun sequence of Flavihumibacter petaseus NBRC 106054.</title>
        <authorList>
            <person name="Miyazawa S."/>
            <person name="Hosoyama A."/>
            <person name="Hashimoto M."/>
            <person name="Noguchi M."/>
            <person name="Tsuchikane K."/>
            <person name="Ohji S."/>
            <person name="Yamazoe A."/>
            <person name="Ichikawa N."/>
            <person name="Kimura A."/>
            <person name="Fujita N."/>
        </authorList>
    </citation>
    <scope>NUCLEOTIDE SEQUENCE [LARGE SCALE GENOMIC DNA]</scope>
    <source>
        <strain evidence="9 10">NBRC 106054</strain>
    </source>
</reference>
<dbReference type="Proteomes" id="UP000033121">
    <property type="component" value="Unassembled WGS sequence"/>
</dbReference>
<feature type="domain" description="ABC3 transporter permease C-terminal" evidence="7">
    <location>
        <begin position="667"/>
        <end position="776"/>
    </location>
</feature>
<keyword evidence="4 6" id="KW-1133">Transmembrane helix</keyword>
<evidence type="ECO:0000256" key="6">
    <source>
        <dbReference type="SAM" id="Phobius"/>
    </source>
</evidence>
<evidence type="ECO:0000256" key="4">
    <source>
        <dbReference type="ARBA" id="ARBA00022989"/>
    </source>
</evidence>
<dbReference type="GO" id="GO:0005886">
    <property type="term" value="C:plasma membrane"/>
    <property type="evidence" value="ECO:0007669"/>
    <property type="project" value="UniProtKB-SubCell"/>
</dbReference>
<proteinExistence type="predicted"/>
<feature type="transmembrane region" description="Helical" evidence="6">
    <location>
        <begin position="21"/>
        <end position="42"/>
    </location>
</feature>
<protein>
    <submittedName>
        <fullName evidence="9">Putative ABC transporter permease protein</fullName>
    </submittedName>
</protein>
<dbReference type="STRING" id="1220578.FPE01S_01_05470"/>
<dbReference type="InterPro" id="IPR025857">
    <property type="entry name" value="MacB_PCD"/>
</dbReference>
<dbReference type="InterPro" id="IPR003838">
    <property type="entry name" value="ABC3_permease_C"/>
</dbReference>
<dbReference type="InterPro" id="IPR050250">
    <property type="entry name" value="Macrolide_Exporter_MacB"/>
</dbReference>
<feature type="transmembrane region" description="Helical" evidence="6">
    <location>
        <begin position="664"/>
        <end position="688"/>
    </location>
</feature>
<dbReference type="PANTHER" id="PTHR30572">
    <property type="entry name" value="MEMBRANE COMPONENT OF TRANSPORTER-RELATED"/>
    <property type="match status" value="1"/>
</dbReference>
<keyword evidence="5 6" id="KW-0472">Membrane</keyword>
<feature type="domain" description="ABC3 transporter permease C-terminal" evidence="7">
    <location>
        <begin position="287"/>
        <end position="397"/>
    </location>
</feature>
<organism evidence="9 10">
    <name type="scientific">Flavihumibacter petaseus NBRC 106054</name>
    <dbReference type="NCBI Taxonomy" id="1220578"/>
    <lineage>
        <taxon>Bacteria</taxon>
        <taxon>Pseudomonadati</taxon>
        <taxon>Bacteroidota</taxon>
        <taxon>Chitinophagia</taxon>
        <taxon>Chitinophagales</taxon>
        <taxon>Chitinophagaceae</taxon>
        <taxon>Flavihumibacter</taxon>
    </lineage>
</organism>
<evidence type="ECO:0000256" key="5">
    <source>
        <dbReference type="ARBA" id="ARBA00023136"/>
    </source>
</evidence>
<accession>A0A0E9MVM1</accession>
<dbReference type="Pfam" id="PF12704">
    <property type="entry name" value="MacB_PCD"/>
    <property type="match status" value="2"/>
</dbReference>
<feature type="transmembrane region" description="Helical" evidence="6">
    <location>
        <begin position="281"/>
        <end position="303"/>
    </location>
</feature>
<sequence length="787" mass="88116">MFQNFFLTAWRNLKRNRVFSAINILGLSLGMTVALTIGLWVYHEYSFDKFLPGYDQIYQVRRNFDSNGEILNFTTTSLKLADALKQVPEIERVIVSDWMGTHGLMVGDRKLNFRGAVADGEFLEAFRYPMVKGSPGVSLKDAYSIVISESMAKAFFGSEDPINKTIRYENRHDLKVTGVLKDVPANSTFQFSFIIPLAYMEQTYDYMKGARQSFGNNSWQQFVQLKPGSNPALVAEKVRLITRSEQGYNAQHSEVVLQPMERWHLYSKYVNGKDSGGFIEYIRIFCIIGVAVLLIGCINFVNLSTARSEKRAREVGVRKAIGSLRGELVIQFMLESFLMTFIAFLLACVLLELALPLFNQLAGKSVAVPYREPLYWIALLGLVLITALAAGAKPALYLSAFRPVQVLKGKVQHGTSSSLSRKILVVTQFTCSIALIVSTIVIYNQVQFAKNRPTGFDTNRLMVTWSNGDIPKNYTALRNELLQSKIITDITTASSPATEIYWHSGVDNWPGMYPNENIEMATVVIGQDYFRTMGIKFREGHDFTSLDDTTKVIFNQAAMTQMRIKDPIGKLITWNEKRYEISGVIEDALIASPFAAAEPMMFLTEPGTQGCLIYRLADKVPAATAISKLTAIFNRYNPSFSYDYSFADHDYAQKFNLEQMIGKLSGIFALLAICISCLGLFGLAAYMAEQRNKEIGIRKVLGASVGQVWMLLSKDFAILVFISILISTPVAWYFLQHWLSGYDYRVTIGAEVFIIAGILALLITLATVSFQSVRAALANPVSSLKDE</sequence>
<evidence type="ECO:0000313" key="9">
    <source>
        <dbReference type="EMBL" id="GAO41533.1"/>
    </source>
</evidence>
<comment type="subcellular location">
    <subcellularLocation>
        <location evidence="1">Cell membrane</location>
        <topology evidence="1">Multi-pass membrane protein</topology>
    </subcellularLocation>
</comment>
<keyword evidence="3 6" id="KW-0812">Transmembrane</keyword>
<name>A0A0E9MVM1_9BACT</name>
<dbReference type="RefSeq" id="WP_046367384.1">
    <property type="nucleotide sequence ID" value="NZ_BBWV01000001.1"/>
</dbReference>
<feature type="transmembrane region" description="Helical" evidence="6">
    <location>
        <begin position="374"/>
        <end position="392"/>
    </location>
</feature>
<dbReference type="GO" id="GO:0022857">
    <property type="term" value="F:transmembrane transporter activity"/>
    <property type="evidence" value="ECO:0007669"/>
    <property type="project" value="TreeGrafter"/>
</dbReference>
<feature type="domain" description="MacB-like periplasmic core" evidence="8">
    <location>
        <begin position="433"/>
        <end position="631"/>
    </location>
</feature>
<dbReference type="EMBL" id="BBWV01000001">
    <property type="protein sequence ID" value="GAO41533.1"/>
    <property type="molecule type" value="Genomic_DNA"/>
</dbReference>
<keyword evidence="2" id="KW-1003">Cell membrane</keyword>
<feature type="transmembrane region" description="Helical" evidence="6">
    <location>
        <begin position="716"/>
        <end position="735"/>
    </location>
</feature>
<dbReference type="Pfam" id="PF02687">
    <property type="entry name" value="FtsX"/>
    <property type="match status" value="2"/>
</dbReference>
<dbReference type="OrthoDB" id="5933722at2"/>
<dbReference type="AlphaFoldDB" id="A0A0E9MVM1"/>
<evidence type="ECO:0000256" key="3">
    <source>
        <dbReference type="ARBA" id="ARBA00022692"/>
    </source>
</evidence>
<gene>
    <name evidence="9" type="ORF">FPE01S_01_05470</name>
</gene>
<evidence type="ECO:0000313" key="10">
    <source>
        <dbReference type="Proteomes" id="UP000033121"/>
    </source>
</evidence>
<keyword evidence="10" id="KW-1185">Reference proteome</keyword>
<evidence type="ECO:0000256" key="1">
    <source>
        <dbReference type="ARBA" id="ARBA00004651"/>
    </source>
</evidence>
<evidence type="ECO:0000259" key="8">
    <source>
        <dbReference type="Pfam" id="PF12704"/>
    </source>
</evidence>
<feature type="transmembrane region" description="Helical" evidence="6">
    <location>
        <begin position="328"/>
        <end position="354"/>
    </location>
</feature>
<evidence type="ECO:0000256" key="2">
    <source>
        <dbReference type="ARBA" id="ARBA00022475"/>
    </source>
</evidence>
<feature type="domain" description="MacB-like periplasmic core" evidence="8">
    <location>
        <begin position="20"/>
        <end position="239"/>
    </location>
</feature>
<comment type="caution">
    <text evidence="9">The sequence shown here is derived from an EMBL/GenBank/DDBJ whole genome shotgun (WGS) entry which is preliminary data.</text>
</comment>